<keyword evidence="3" id="KW-0804">Transcription</keyword>
<dbReference type="InterPro" id="IPR009057">
    <property type="entry name" value="Homeodomain-like_sf"/>
</dbReference>
<keyword evidence="2 4" id="KW-0238">DNA-binding</keyword>
<reference evidence="6 7" key="1">
    <citation type="submission" date="2021-12" db="EMBL/GenBank/DDBJ databases">
        <title>Discovery of the Pendulisporaceae a myxobacterial family with distinct sporulation behavior and unique specialized metabolism.</title>
        <authorList>
            <person name="Garcia R."/>
            <person name="Popoff A."/>
            <person name="Bader C.D."/>
            <person name="Loehr J."/>
            <person name="Walesch S."/>
            <person name="Walt C."/>
            <person name="Boldt J."/>
            <person name="Bunk B."/>
            <person name="Haeckl F.J.F.P.J."/>
            <person name="Gunesch A.P."/>
            <person name="Birkelbach J."/>
            <person name="Nuebel U."/>
            <person name="Pietschmann T."/>
            <person name="Bach T."/>
            <person name="Mueller R."/>
        </authorList>
    </citation>
    <scope>NUCLEOTIDE SEQUENCE [LARGE SCALE GENOMIC DNA]</scope>
    <source>
        <strain evidence="6 7">MSr11954</strain>
    </source>
</reference>
<dbReference type="InterPro" id="IPR011075">
    <property type="entry name" value="TetR_C"/>
</dbReference>
<dbReference type="Pfam" id="PF16859">
    <property type="entry name" value="TetR_C_11"/>
    <property type="match status" value="1"/>
</dbReference>
<dbReference type="PANTHER" id="PTHR30055">
    <property type="entry name" value="HTH-TYPE TRANSCRIPTIONAL REGULATOR RUTR"/>
    <property type="match status" value="1"/>
</dbReference>
<gene>
    <name evidence="6" type="ORF">LZC94_09825</name>
</gene>
<evidence type="ECO:0000259" key="5">
    <source>
        <dbReference type="PROSITE" id="PS50977"/>
    </source>
</evidence>
<dbReference type="PRINTS" id="PR00455">
    <property type="entry name" value="HTHTETR"/>
</dbReference>
<dbReference type="RefSeq" id="WP_394827196.1">
    <property type="nucleotide sequence ID" value="NZ_CP089984.1"/>
</dbReference>
<dbReference type="Proteomes" id="UP001370348">
    <property type="component" value="Chromosome"/>
</dbReference>
<organism evidence="6 7">
    <name type="scientific">Pendulispora albinea</name>
    <dbReference type="NCBI Taxonomy" id="2741071"/>
    <lineage>
        <taxon>Bacteria</taxon>
        <taxon>Pseudomonadati</taxon>
        <taxon>Myxococcota</taxon>
        <taxon>Myxococcia</taxon>
        <taxon>Myxococcales</taxon>
        <taxon>Sorangiineae</taxon>
        <taxon>Pendulisporaceae</taxon>
        <taxon>Pendulispora</taxon>
    </lineage>
</organism>
<evidence type="ECO:0000256" key="4">
    <source>
        <dbReference type="PROSITE-ProRule" id="PRU00335"/>
    </source>
</evidence>
<feature type="domain" description="HTH tetR-type" evidence="5">
    <location>
        <begin position="14"/>
        <end position="74"/>
    </location>
</feature>
<dbReference type="InterPro" id="IPR036271">
    <property type="entry name" value="Tet_transcr_reg_TetR-rel_C_sf"/>
</dbReference>
<dbReference type="InterPro" id="IPR001647">
    <property type="entry name" value="HTH_TetR"/>
</dbReference>
<evidence type="ECO:0000313" key="7">
    <source>
        <dbReference type="Proteomes" id="UP001370348"/>
    </source>
</evidence>
<evidence type="ECO:0000256" key="3">
    <source>
        <dbReference type="ARBA" id="ARBA00023163"/>
    </source>
</evidence>
<sequence length="197" mass="22013">METERPKVGRKRSEAARKAILRASLELLRERGYGKVTVDAIAERAGVGKQTMYRWWRSKADVVLEALTEEARVAIVDRDSNDLESDLGAFLKATFRLLNPPRALGPVMSGLMAEAQLDPAFGARFGDYIAWRRKSLGAIFQRAAERNELSADADIELLVDMVFGAMWYRLLLDRPISPKFATSLARTATRAARAQKS</sequence>
<evidence type="ECO:0000256" key="1">
    <source>
        <dbReference type="ARBA" id="ARBA00023015"/>
    </source>
</evidence>
<dbReference type="Gene3D" id="1.10.357.10">
    <property type="entry name" value="Tetracycline Repressor, domain 2"/>
    <property type="match status" value="1"/>
</dbReference>
<accession>A0ABZ2M655</accession>
<protein>
    <submittedName>
        <fullName evidence="6">TetR/AcrR family transcriptional regulator</fullName>
    </submittedName>
</protein>
<keyword evidence="7" id="KW-1185">Reference proteome</keyword>
<dbReference type="SUPFAM" id="SSF46689">
    <property type="entry name" value="Homeodomain-like"/>
    <property type="match status" value="1"/>
</dbReference>
<dbReference type="Gene3D" id="1.10.10.60">
    <property type="entry name" value="Homeodomain-like"/>
    <property type="match status" value="1"/>
</dbReference>
<evidence type="ECO:0000313" key="6">
    <source>
        <dbReference type="EMBL" id="WXB17562.1"/>
    </source>
</evidence>
<keyword evidence="1" id="KW-0805">Transcription regulation</keyword>
<dbReference type="EMBL" id="CP089984">
    <property type="protein sequence ID" value="WXB17562.1"/>
    <property type="molecule type" value="Genomic_DNA"/>
</dbReference>
<dbReference type="Pfam" id="PF00440">
    <property type="entry name" value="TetR_N"/>
    <property type="match status" value="1"/>
</dbReference>
<dbReference type="PROSITE" id="PS50977">
    <property type="entry name" value="HTH_TETR_2"/>
    <property type="match status" value="1"/>
</dbReference>
<dbReference type="PANTHER" id="PTHR30055:SF148">
    <property type="entry name" value="TETR-FAMILY TRANSCRIPTIONAL REGULATOR"/>
    <property type="match status" value="1"/>
</dbReference>
<name>A0ABZ2M655_9BACT</name>
<evidence type="ECO:0000256" key="2">
    <source>
        <dbReference type="ARBA" id="ARBA00023125"/>
    </source>
</evidence>
<dbReference type="SUPFAM" id="SSF48498">
    <property type="entry name" value="Tetracyclin repressor-like, C-terminal domain"/>
    <property type="match status" value="1"/>
</dbReference>
<dbReference type="InterPro" id="IPR050109">
    <property type="entry name" value="HTH-type_TetR-like_transc_reg"/>
</dbReference>
<proteinExistence type="predicted"/>
<feature type="DNA-binding region" description="H-T-H motif" evidence="4">
    <location>
        <begin position="37"/>
        <end position="56"/>
    </location>
</feature>